<gene>
    <name evidence="2" type="ORF">KDAU_58160</name>
</gene>
<evidence type="ECO:0000256" key="1">
    <source>
        <dbReference type="SAM" id="Phobius"/>
    </source>
</evidence>
<evidence type="ECO:0000313" key="3">
    <source>
        <dbReference type="Proteomes" id="UP000287224"/>
    </source>
</evidence>
<dbReference type="Proteomes" id="UP000287224">
    <property type="component" value="Unassembled WGS sequence"/>
</dbReference>
<sequence>MFKRDHFLILFILLGAMFVMYTLLNTHLLYITRYIVAVESVLFIVIFFVKSWKSSVSWRLKGQMILCLVPLIGLLIVLFPFLGSGSAYAQGPSQDPTVKVLDAISNYWEAGGGCILLCCVTIFALKVQKFYRELGRARVADIPQPVPQEPRRRRVYFAEDTPYSAEEY</sequence>
<reference evidence="3" key="1">
    <citation type="submission" date="2018-12" db="EMBL/GenBank/DDBJ databases">
        <title>Tengunoibacter tsumagoiensis gen. nov., sp. nov., Dictyobacter kobayashii sp. nov., D. alpinus sp. nov., and D. joshuensis sp. nov. and description of Dictyobacteraceae fam. nov. within the order Ktedonobacterales isolated from Tengu-no-mugimeshi.</title>
        <authorList>
            <person name="Wang C.M."/>
            <person name="Zheng Y."/>
            <person name="Sakai Y."/>
            <person name="Toyoda A."/>
            <person name="Minakuchi Y."/>
            <person name="Abe K."/>
            <person name="Yokota A."/>
            <person name="Yabe S."/>
        </authorList>
    </citation>
    <scope>NUCLEOTIDE SEQUENCE [LARGE SCALE GENOMIC DNA]</scope>
    <source>
        <strain evidence="3">S-27</strain>
    </source>
</reference>
<comment type="caution">
    <text evidence="2">The sequence shown here is derived from an EMBL/GenBank/DDBJ whole genome shotgun (WGS) entry which is preliminary data.</text>
</comment>
<proteinExistence type="predicted"/>
<keyword evidence="1" id="KW-0812">Transmembrane</keyword>
<name>A0A401ZNM5_9CHLR</name>
<dbReference type="OrthoDB" id="165108at2"/>
<protein>
    <submittedName>
        <fullName evidence="2">Uncharacterized protein</fullName>
    </submittedName>
</protein>
<keyword evidence="3" id="KW-1185">Reference proteome</keyword>
<keyword evidence="1" id="KW-0472">Membrane</keyword>
<feature type="transmembrane region" description="Helical" evidence="1">
    <location>
        <begin position="7"/>
        <end position="24"/>
    </location>
</feature>
<feature type="transmembrane region" description="Helical" evidence="1">
    <location>
        <begin position="107"/>
        <end position="127"/>
    </location>
</feature>
<keyword evidence="1" id="KW-1133">Transmembrane helix</keyword>
<evidence type="ECO:0000313" key="2">
    <source>
        <dbReference type="EMBL" id="GCE08487.1"/>
    </source>
</evidence>
<accession>A0A401ZNM5</accession>
<dbReference type="AlphaFoldDB" id="A0A401ZNM5"/>
<dbReference type="EMBL" id="BIFQ01000002">
    <property type="protein sequence ID" value="GCE08487.1"/>
    <property type="molecule type" value="Genomic_DNA"/>
</dbReference>
<organism evidence="2 3">
    <name type="scientific">Dictyobacter aurantiacus</name>
    <dbReference type="NCBI Taxonomy" id="1936993"/>
    <lineage>
        <taxon>Bacteria</taxon>
        <taxon>Bacillati</taxon>
        <taxon>Chloroflexota</taxon>
        <taxon>Ktedonobacteria</taxon>
        <taxon>Ktedonobacterales</taxon>
        <taxon>Dictyobacteraceae</taxon>
        <taxon>Dictyobacter</taxon>
    </lineage>
</organism>
<feature type="transmembrane region" description="Helical" evidence="1">
    <location>
        <begin position="64"/>
        <end position="87"/>
    </location>
</feature>
<feature type="transmembrane region" description="Helical" evidence="1">
    <location>
        <begin position="30"/>
        <end position="52"/>
    </location>
</feature>
<dbReference type="RefSeq" id="WP_126601020.1">
    <property type="nucleotide sequence ID" value="NZ_BIFQ01000002.1"/>
</dbReference>